<accession>A0AAU7VLX0</accession>
<dbReference type="Gene3D" id="3.10.290.10">
    <property type="entry name" value="RNA-binding S4 domain"/>
    <property type="match status" value="1"/>
</dbReference>
<name>A0AAU7VLX0_9FIRM</name>
<evidence type="ECO:0000256" key="1">
    <source>
        <dbReference type="PROSITE-ProRule" id="PRU00182"/>
    </source>
</evidence>
<dbReference type="InterPro" id="IPR002942">
    <property type="entry name" value="S4_RNA-bd"/>
</dbReference>
<reference evidence="3" key="1">
    <citation type="journal article" date="2013" name="Extremophiles">
        <title>Proteinivorax tanatarense gen. nov., sp. nov., an anaerobic, haloalkaliphilic, proteolytic bacterium isolated from a decaying algal bloom, and proposal of Proteinivoraceae fam. nov.</title>
        <authorList>
            <person name="Kevbrin V."/>
            <person name="Boltyanskaya Y."/>
            <person name="Zhilina T."/>
            <person name="Kolganova T."/>
            <person name="Lavrentjeva E."/>
            <person name="Kuznetsov B."/>
        </authorList>
    </citation>
    <scope>NUCLEOTIDE SEQUENCE</scope>
    <source>
        <strain evidence="3">Z-910T</strain>
    </source>
</reference>
<dbReference type="AlphaFoldDB" id="A0AAU7VLX0"/>
<dbReference type="Pfam" id="PF13275">
    <property type="entry name" value="S4_2"/>
    <property type="match status" value="1"/>
</dbReference>
<gene>
    <name evidence="3" type="ORF">PRVXT_000003</name>
</gene>
<reference evidence="3" key="2">
    <citation type="submission" date="2024-06" db="EMBL/GenBank/DDBJ databases">
        <authorList>
            <person name="Petrova K.O."/>
            <person name="Toshchakov S.V."/>
            <person name="Boltjanskaja Y.V."/>
            <person name="Kevbrin V."/>
        </authorList>
    </citation>
    <scope>NUCLEOTIDE SEQUENCE</scope>
    <source>
        <strain evidence="3">Z-910T</strain>
    </source>
</reference>
<dbReference type="GO" id="GO:0003723">
    <property type="term" value="F:RNA binding"/>
    <property type="evidence" value="ECO:0007669"/>
    <property type="project" value="UniProtKB-KW"/>
</dbReference>
<dbReference type="EMBL" id="CP158367">
    <property type="protein sequence ID" value="XBX74931.1"/>
    <property type="molecule type" value="Genomic_DNA"/>
</dbReference>
<dbReference type="RefSeq" id="WP_350343680.1">
    <property type="nucleotide sequence ID" value="NZ_CP158367.1"/>
</dbReference>
<dbReference type="CDD" id="cd00165">
    <property type="entry name" value="S4"/>
    <property type="match status" value="1"/>
</dbReference>
<dbReference type="InterPro" id="IPR036986">
    <property type="entry name" value="S4_RNA-bd_sf"/>
</dbReference>
<dbReference type="SMART" id="SM00363">
    <property type="entry name" value="S4"/>
    <property type="match status" value="1"/>
</dbReference>
<evidence type="ECO:0000313" key="3">
    <source>
        <dbReference type="EMBL" id="XBX74931.1"/>
    </source>
</evidence>
<organism evidence="3">
    <name type="scientific">Proteinivorax tanatarense</name>
    <dbReference type="NCBI Taxonomy" id="1260629"/>
    <lineage>
        <taxon>Bacteria</taxon>
        <taxon>Bacillati</taxon>
        <taxon>Bacillota</taxon>
        <taxon>Clostridia</taxon>
        <taxon>Eubacteriales</taxon>
        <taxon>Proteinivoracaceae</taxon>
        <taxon>Proteinivorax</taxon>
    </lineage>
</organism>
<proteinExistence type="predicted"/>
<protein>
    <submittedName>
        <fullName evidence="3">RNA-binding S4 domain-containing protein</fullName>
    </submittedName>
</protein>
<keyword evidence="1" id="KW-0694">RNA-binding</keyword>
<dbReference type="SUPFAM" id="SSF55174">
    <property type="entry name" value="Alpha-L RNA-binding motif"/>
    <property type="match status" value="1"/>
</dbReference>
<dbReference type="PROSITE" id="PS50889">
    <property type="entry name" value="S4"/>
    <property type="match status" value="1"/>
</dbReference>
<feature type="domain" description="RNA-binding S4" evidence="2">
    <location>
        <begin position="11"/>
        <end position="69"/>
    </location>
</feature>
<sequence length="69" mass="7563">MENVKITGDFIKLDQLLKFVNLVGSGGEAKLLINEGRVKVNGVVETKRGTKVKKGDKISIDEEISYSIV</sequence>
<evidence type="ECO:0000259" key="2">
    <source>
        <dbReference type="SMART" id="SM00363"/>
    </source>
</evidence>